<dbReference type="InterPro" id="IPR002941">
    <property type="entry name" value="DNA_methylase_N4/N6"/>
</dbReference>
<dbReference type="Pfam" id="PF01555">
    <property type="entry name" value="N6_N4_Mtase"/>
    <property type="match status" value="1"/>
</dbReference>
<organism evidence="8 9">
    <name type="scientific">Belliella kenyensis</name>
    <dbReference type="NCBI Taxonomy" id="1472724"/>
    <lineage>
        <taxon>Bacteria</taxon>
        <taxon>Pseudomonadati</taxon>
        <taxon>Bacteroidota</taxon>
        <taxon>Cytophagia</taxon>
        <taxon>Cytophagales</taxon>
        <taxon>Cyclobacteriaceae</taxon>
        <taxon>Belliella</taxon>
    </lineage>
</organism>
<evidence type="ECO:0000256" key="1">
    <source>
        <dbReference type="ARBA" id="ARBA00006594"/>
    </source>
</evidence>
<name>A0ABV8EM78_9BACT</name>
<dbReference type="GO" id="GO:0008168">
    <property type="term" value="F:methyltransferase activity"/>
    <property type="evidence" value="ECO:0007669"/>
    <property type="project" value="UniProtKB-KW"/>
</dbReference>
<dbReference type="PIRSF" id="PIRSF015855">
    <property type="entry name" value="TypeIII_Mtase_mKpnI"/>
    <property type="match status" value="1"/>
</dbReference>
<evidence type="ECO:0000256" key="3">
    <source>
        <dbReference type="ARBA" id="ARBA00022603"/>
    </source>
</evidence>
<dbReference type="InterPro" id="IPR002052">
    <property type="entry name" value="DNA_methylase_N6_adenine_CS"/>
</dbReference>
<comment type="caution">
    <text evidence="8">The sequence shown here is derived from an EMBL/GenBank/DDBJ whole genome shotgun (WGS) entry which is preliminary data.</text>
</comment>
<feature type="domain" description="DNA methylase N-4/N-6" evidence="7">
    <location>
        <begin position="89"/>
        <end position="461"/>
    </location>
</feature>
<dbReference type="Gene3D" id="3.40.50.150">
    <property type="entry name" value="Vaccinia Virus protein VP39"/>
    <property type="match status" value="1"/>
</dbReference>
<gene>
    <name evidence="8" type="ORF">ACFOUP_08000</name>
</gene>
<comment type="catalytic activity">
    <reaction evidence="6">
        <text>a 2'-deoxyadenosine in DNA + S-adenosyl-L-methionine = an N(6)-methyl-2'-deoxyadenosine in DNA + S-adenosyl-L-homocysteine + H(+)</text>
        <dbReference type="Rhea" id="RHEA:15197"/>
        <dbReference type="Rhea" id="RHEA-COMP:12418"/>
        <dbReference type="Rhea" id="RHEA-COMP:12419"/>
        <dbReference type="ChEBI" id="CHEBI:15378"/>
        <dbReference type="ChEBI" id="CHEBI:57856"/>
        <dbReference type="ChEBI" id="CHEBI:59789"/>
        <dbReference type="ChEBI" id="CHEBI:90615"/>
        <dbReference type="ChEBI" id="CHEBI:90616"/>
        <dbReference type="EC" id="2.1.1.72"/>
    </reaction>
</comment>
<evidence type="ECO:0000259" key="7">
    <source>
        <dbReference type="Pfam" id="PF01555"/>
    </source>
</evidence>
<dbReference type="Proteomes" id="UP001595766">
    <property type="component" value="Unassembled WGS sequence"/>
</dbReference>
<evidence type="ECO:0000256" key="4">
    <source>
        <dbReference type="ARBA" id="ARBA00022679"/>
    </source>
</evidence>
<dbReference type="InterPro" id="IPR029063">
    <property type="entry name" value="SAM-dependent_MTases_sf"/>
</dbReference>
<keyword evidence="5" id="KW-0949">S-adenosyl-L-methionine</keyword>
<dbReference type="SUPFAM" id="SSF53335">
    <property type="entry name" value="S-adenosyl-L-methionine-dependent methyltransferases"/>
    <property type="match status" value="1"/>
</dbReference>
<dbReference type="EMBL" id="JBHSAV010000023">
    <property type="protein sequence ID" value="MFC3976315.1"/>
    <property type="molecule type" value="Genomic_DNA"/>
</dbReference>
<dbReference type="PRINTS" id="PR00506">
    <property type="entry name" value="D21N6MTFRASE"/>
</dbReference>
<accession>A0ABV8EM78</accession>
<reference evidence="9" key="1">
    <citation type="journal article" date="2019" name="Int. J. Syst. Evol. Microbiol.">
        <title>The Global Catalogue of Microorganisms (GCM) 10K type strain sequencing project: providing services to taxonomists for standard genome sequencing and annotation.</title>
        <authorList>
            <consortium name="The Broad Institute Genomics Platform"/>
            <consortium name="The Broad Institute Genome Sequencing Center for Infectious Disease"/>
            <person name="Wu L."/>
            <person name="Ma J."/>
        </authorList>
    </citation>
    <scope>NUCLEOTIDE SEQUENCE [LARGE SCALE GENOMIC DNA]</scope>
    <source>
        <strain evidence="9">CECT 8551</strain>
    </source>
</reference>
<dbReference type="EC" id="2.1.1.72" evidence="2"/>
<sequence length="654" mass="75119">MPEVFSEGRIDWEKLKATLGEHINFSNERYVLNWAGKSDAFKILQTPTTKTLVPAKEESVNFDESQNIFIEGENLEVLKVLQKSYFGKVKMIYIDPPYNTGNDSFIYPDKFSESKADYEKRVGDKDEDGYMTKDGMFKKNSKENGQYHSNWLNMMMPRLYLAKNLLRQDGVMFVHIDNNEVHNLRMLLNEIFGEENFIECINWNKRVPKNDKGIGSIHEYVLIYVKDSSLKHEFLMAKEGLQEIEDLLSKIKKKKMPLNEGEDLIRKLYNKRGYDRGITLYNSLNSEYRLWGKINMSWPNANTFGPRYEVKHPKTGKPVKIPDRGWRWKEDSFNDAALIVDGKFTNVLELHDGSFLCGKIWFDKDENTQPSSINYLDELDNLLLRSIISLKSDGGIEVEKLFEGKSYFSYPKPTSLAKLLIKSVKNGQDDIILDFFAGSGTTAHAVMDLNKEDGGNRKYICVQLPELLEENSEALKAGFKNIAEVSKERIRKAAKAIEQELEVEKEKKKSQIQFETNVDTEIDLGFKSLVLSDSNFKQWKQIEGKDAKALAEQMKLFVDPVAEHATIENMVYELLLKSGKDLNSRIEKKDGYFLINGNEMALILEKVSQEIIDAVIAKKPVKVIALDKLFKGNDQLKTNTVLQMRDAGVEFKTI</sequence>
<dbReference type="GO" id="GO:0032259">
    <property type="term" value="P:methylation"/>
    <property type="evidence" value="ECO:0007669"/>
    <property type="project" value="UniProtKB-KW"/>
</dbReference>
<dbReference type="RefSeq" id="WP_241290991.1">
    <property type="nucleotide sequence ID" value="NZ_JAKZGR010000001.1"/>
</dbReference>
<evidence type="ECO:0000256" key="2">
    <source>
        <dbReference type="ARBA" id="ARBA00011900"/>
    </source>
</evidence>
<keyword evidence="3 8" id="KW-0489">Methyltransferase</keyword>
<evidence type="ECO:0000313" key="9">
    <source>
        <dbReference type="Proteomes" id="UP001595766"/>
    </source>
</evidence>
<evidence type="ECO:0000313" key="8">
    <source>
        <dbReference type="EMBL" id="MFC3976315.1"/>
    </source>
</evidence>
<dbReference type="InterPro" id="IPR002295">
    <property type="entry name" value="N4/N6-MTase_EcoPI_Mod-like"/>
</dbReference>
<evidence type="ECO:0000256" key="6">
    <source>
        <dbReference type="ARBA" id="ARBA00047942"/>
    </source>
</evidence>
<evidence type="ECO:0000256" key="5">
    <source>
        <dbReference type="ARBA" id="ARBA00022691"/>
    </source>
</evidence>
<keyword evidence="4 8" id="KW-0808">Transferase</keyword>
<comment type="similarity">
    <text evidence="1">Belongs to the N(4)/N(6)-methyltransferase family.</text>
</comment>
<proteinExistence type="inferred from homology"/>
<dbReference type="PROSITE" id="PS00092">
    <property type="entry name" value="N6_MTASE"/>
    <property type="match status" value="1"/>
</dbReference>
<protein>
    <recommendedName>
        <fullName evidence="2">site-specific DNA-methyltransferase (adenine-specific)</fullName>
        <ecNumber evidence="2">2.1.1.72</ecNumber>
    </recommendedName>
</protein>
<keyword evidence="9" id="KW-1185">Reference proteome</keyword>